<dbReference type="PANTHER" id="PTHR23155">
    <property type="entry name" value="DISEASE RESISTANCE PROTEIN RP"/>
    <property type="match status" value="1"/>
</dbReference>
<protein>
    <submittedName>
        <fullName evidence="13">Late blight resistance protein R1A-4</fullName>
    </submittedName>
</protein>
<dbReference type="EMBL" id="JBEAFC010000002">
    <property type="protein sequence ID" value="KAL1568279.1"/>
    <property type="molecule type" value="Genomic_DNA"/>
</dbReference>
<dbReference type="Proteomes" id="UP001567538">
    <property type="component" value="Unassembled WGS sequence"/>
</dbReference>
<comment type="caution">
    <text evidence="13">The sequence shown here is derived from an EMBL/GenBank/DDBJ whole genome shotgun (WGS) entry which is preliminary data.</text>
</comment>
<dbReference type="InterPro" id="IPR044974">
    <property type="entry name" value="Disease_R_plants"/>
</dbReference>
<accession>A0ABD1IHU3</accession>
<dbReference type="Pfam" id="PF23559">
    <property type="entry name" value="WHD_DRP"/>
    <property type="match status" value="1"/>
</dbReference>
<evidence type="ECO:0000256" key="3">
    <source>
        <dbReference type="ARBA" id="ARBA00008894"/>
    </source>
</evidence>
<dbReference type="GO" id="GO:0005524">
    <property type="term" value="F:ATP binding"/>
    <property type="evidence" value="ECO:0007669"/>
    <property type="project" value="UniProtKB-KW"/>
</dbReference>
<evidence type="ECO:0000256" key="5">
    <source>
        <dbReference type="ARBA" id="ARBA00022614"/>
    </source>
</evidence>
<evidence type="ECO:0000256" key="6">
    <source>
        <dbReference type="ARBA" id="ARBA00022667"/>
    </source>
</evidence>
<dbReference type="PANTHER" id="PTHR23155:SF1152">
    <property type="entry name" value="AAA+ ATPASE DOMAIN-CONTAINING PROTEIN"/>
    <property type="match status" value="1"/>
</dbReference>
<proteinExistence type="inferred from homology"/>
<evidence type="ECO:0000256" key="10">
    <source>
        <dbReference type="ARBA" id="ARBA00022840"/>
    </source>
</evidence>
<comment type="similarity">
    <text evidence="3">Belongs to the disease resistance NB-LRR family.</text>
</comment>
<keyword evidence="9" id="KW-0611">Plant defense</keyword>
<dbReference type="FunFam" id="3.40.50.300:FF:001091">
    <property type="entry name" value="Probable disease resistance protein At1g61300"/>
    <property type="match status" value="1"/>
</dbReference>
<dbReference type="FunFam" id="1.10.10.10:FF:000322">
    <property type="entry name" value="Probable disease resistance protein At1g63360"/>
    <property type="match status" value="1"/>
</dbReference>
<reference evidence="13 14" key="1">
    <citation type="submission" date="2024-06" db="EMBL/GenBank/DDBJ databases">
        <title>A chromosome level genome sequence of Diviner's sage (Salvia divinorum).</title>
        <authorList>
            <person name="Ford S.A."/>
            <person name="Ro D.-K."/>
            <person name="Ness R.W."/>
            <person name="Phillips M.A."/>
        </authorList>
    </citation>
    <scope>NUCLEOTIDE SEQUENCE [LARGE SCALE GENOMIC DNA]</scope>
    <source>
        <strain evidence="13">SAF-2024a</strain>
        <tissue evidence="13">Leaf</tissue>
    </source>
</reference>
<evidence type="ECO:0000256" key="1">
    <source>
        <dbReference type="ARBA" id="ARBA00002074"/>
    </source>
</evidence>
<dbReference type="InterPro" id="IPR036388">
    <property type="entry name" value="WH-like_DNA-bd_sf"/>
</dbReference>
<name>A0ABD1IHU3_SALDI</name>
<dbReference type="Gene3D" id="1.20.5.4130">
    <property type="match status" value="1"/>
</dbReference>
<evidence type="ECO:0000256" key="2">
    <source>
        <dbReference type="ARBA" id="ARBA00004496"/>
    </source>
</evidence>
<evidence type="ECO:0000259" key="12">
    <source>
        <dbReference type="Pfam" id="PF23559"/>
    </source>
</evidence>
<dbReference type="AlphaFoldDB" id="A0ABD1IHU3"/>
<dbReference type="InterPro" id="IPR002182">
    <property type="entry name" value="NB-ARC"/>
</dbReference>
<dbReference type="Gene3D" id="3.40.50.300">
    <property type="entry name" value="P-loop containing nucleotide triphosphate hydrolases"/>
    <property type="match status" value="1"/>
</dbReference>
<keyword evidence="7" id="KW-0677">Repeat</keyword>
<dbReference type="GO" id="GO:0009626">
    <property type="term" value="P:plant-type hypersensitive response"/>
    <property type="evidence" value="ECO:0007669"/>
    <property type="project" value="UniProtKB-KW"/>
</dbReference>
<dbReference type="Pfam" id="PF00931">
    <property type="entry name" value="NB-ARC"/>
    <property type="match status" value="1"/>
</dbReference>
<dbReference type="InterPro" id="IPR058922">
    <property type="entry name" value="WHD_DRP"/>
</dbReference>
<evidence type="ECO:0000259" key="11">
    <source>
        <dbReference type="Pfam" id="PF00931"/>
    </source>
</evidence>
<evidence type="ECO:0000256" key="8">
    <source>
        <dbReference type="ARBA" id="ARBA00022741"/>
    </source>
</evidence>
<dbReference type="Gene3D" id="1.10.8.430">
    <property type="entry name" value="Helical domain of apoptotic protease-activating factors"/>
    <property type="match status" value="1"/>
</dbReference>
<keyword evidence="10" id="KW-0067">ATP-binding</keyword>
<dbReference type="GO" id="GO:0051607">
    <property type="term" value="P:defense response to virus"/>
    <property type="evidence" value="ECO:0007669"/>
    <property type="project" value="UniProtKB-ARBA"/>
</dbReference>
<comment type="subcellular location">
    <subcellularLocation>
        <location evidence="2">Cytoplasm</location>
    </subcellularLocation>
</comment>
<keyword evidence="4" id="KW-0963">Cytoplasm</keyword>
<dbReference type="GO" id="GO:0005737">
    <property type="term" value="C:cytoplasm"/>
    <property type="evidence" value="ECO:0007669"/>
    <property type="project" value="UniProtKB-SubCell"/>
</dbReference>
<keyword evidence="5" id="KW-0433">Leucine-rich repeat</keyword>
<dbReference type="InterPro" id="IPR027417">
    <property type="entry name" value="P-loop_NTPase"/>
</dbReference>
<evidence type="ECO:0000256" key="9">
    <source>
        <dbReference type="ARBA" id="ARBA00022821"/>
    </source>
</evidence>
<keyword evidence="14" id="KW-1185">Reference proteome</keyword>
<keyword evidence="8" id="KW-0547">Nucleotide-binding</keyword>
<dbReference type="InterPro" id="IPR042197">
    <property type="entry name" value="Apaf_helical"/>
</dbReference>
<feature type="domain" description="NB-ARC" evidence="11">
    <location>
        <begin position="221"/>
        <end position="381"/>
    </location>
</feature>
<dbReference type="Gene3D" id="3.80.10.10">
    <property type="entry name" value="Ribonuclease Inhibitor"/>
    <property type="match status" value="2"/>
</dbReference>
<evidence type="ECO:0000256" key="4">
    <source>
        <dbReference type="ARBA" id="ARBA00022490"/>
    </source>
</evidence>
<dbReference type="InterPro" id="IPR032675">
    <property type="entry name" value="LRR_dom_sf"/>
</dbReference>
<dbReference type="PRINTS" id="PR00364">
    <property type="entry name" value="DISEASERSIST"/>
</dbReference>
<evidence type="ECO:0000313" key="14">
    <source>
        <dbReference type="Proteomes" id="UP001567538"/>
    </source>
</evidence>
<evidence type="ECO:0000313" key="13">
    <source>
        <dbReference type="EMBL" id="KAL1568279.1"/>
    </source>
</evidence>
<gene>
    <name evidence="13" type="ORF">AAHA92_03666</name>
</gene>
<comment type="function">
    <text evidence="1">Confers resistance to late blight (Phytophthora infestans) races carrying the avirulence gene Avr1. Resistance proteins guard the plant against pathogens that contain an appropriate avirulence protein via an indirect interaction with this avirulence protein. That triggers a defense system including the hypersensitive response, which restricts the pathogen growth.</text>
</comment>
<dbReference type="Gene3D" id="1.10.10.10">
    <property type="entry name" value="Winged helix-like DNA-binding domain superfamily/Winged helix DNA-binding domain"/>
    <property type="match status" value="1"/>
</dbReference>
<dbReference type="SUPFAM" id="SSF52058">
    <property type="entry name" value="L domain-like"/>
    <property type="match status" value="1"/>
</dbReference>
<evidence type="ECO:0000256" key="7">
    <source>
        <dbReference type="ARBA" id="ARBA00022737"/>
    </source>
</evidence>
<feature type="domain" description="Disease resistance protein winged helix" evidence="12">
    <location>
        <begin position="468"/>
        <end position="536"/>
    </location>
</feature>
<keyword evidence="6" id="KW-0381">Hypersensitive response</keyword>
<dbReference type="SUPFAM" id="SSF52540">
    <property type="entry name" value="P-loop containing nucleoside triphosphate hydrolases"/>
    <property type="match status" value="1"/>
</dbReference>
<organism evidence="13 14">
    <name type="scientific">Salvia divinorum</name>
    <name type="common">Maria pastora</name>
    <name type="synonym">Diviner's sage</name>
    <dbReference type="NCBI Taxonomy" id="28513"/>
    <lineage>
        <taxon>Eukaryota</taxon>
        <taxon>Viridiplantae</taxon>
        <taxon>Streptophyta</taxon>
        <taxon>Embryophyta</taxon>
        <taxon>Tracheophyta</taxon>
        <taxon>Spermatophyta</taxon>
        <taxon>Magnoliopsida</taxon>
        <taxon>eudicotyledons</taxon>
        <taxon>Gunneridae</taxon>
        <taxon>Pentapetalae</taxon>
        <taxon>asterids</taxon>
        <taxon>lamiids</taxon>
        <taxon>Lamiales</taxon>
        <taxon>Lamiaceae</taxon>
        <taxon>Nepetoideae</taxon>
        <taxon>Mentheae</taxon>
        <taxon>Salviinae</taxon>
        <taxon>Salvia</taxon>
        <taxon>Salvia subgen. Calosphace</taxon>
    </lineage>
</organism>
<sequence>MAFAAVVSVEQLLKQMILHPDDAAPKSAIESFHGKIRSLQSSLEKMYPVRRSKRDKVNELESKIRETVYKAQDLIEAFISTQYSNSAFLLNYQRESKTRDKLHQAQDLLEALISGHSSQSAFLQNFEVETKKIKEAFHEAKVLIEALISANKSQSAFLVNLKENEGKLDQILAMAEEIASSMKEEQQTPLVKPETSKFSSRASKSSKIVGQQEDFRKLRDEILSKTTDLQVIPITGLPGIGKTTLARSIFDDKEIGERFLTRSWVTVGQEYNPAEIFSKLLASIQKSDGSVKQGNAEQLANQLYKSLQDSSKGYLIVVDDVWDTVVWDRIKNYFPNNYNCSRIVVTTRIDIIAGKVKSGFSHKMELLTKEQSWELLCEKVFGGGYCPPNLLAVGKSIAEHCGGLPLSITVVGGQLSAKMDNVEYWEIVEDDVKDAANSEAETYMEILSRSYEHLPAKLKGCFLYMGAFPEDSEIHVSKLVKLWLAEGFLIRKGKSSFEDIARQCIADLLDRNLIFPLKFSSNGKVKTCGMHDSIRHVAEIKSIKECFFVSVKKFPSRQTSQPHRGEVGGTLKGKEAQRRLSVHKNILMCMEDVYESAKLIKPARTLVYAGHYHHHPLPYCLVYDWLRVLDALTVHLIEFPNELVKLIHLRYLSLTFNGKLPASLSQLKNLLVLIVRRHPKIIIMGKSILPVEIWYMKQLRHILLTECDFPNLPQIQEEDSPLLVNLQSLSTINASNCTPEFFKNVPNLKKLGVWIESPGPVRLYLDNLPDLEAFKFRVLNPIPGKEIDLQRDLVFQKKLEKLSLSGCGLPWDRLNDIGQFPCLQVLKLRHFAFQGQGWIPEDEQFPELKLLLIECLDLEYLRIGFFCCENLERLVIKNCYELKEIDEELGSIGTLKHVELIGCNYETVDCAEEIRKELRDRGRDLPLRVYSSWGEKSSPNGMQISAHASISCQRSC</sequence>